<proteinExistence type="predicted"/>
<dbReference type="InterPro" id="IPR007344">
    <property type="entry name" value="GrpB/CoaE"/>
</dbReference>
<evidence type="ECO:0008006" key="3">
    <source>
        <dbReference type="Google" id="ProtNLM"/>
    </source>
</evidence>
<dbReference type="PANTHER" id="PTHR34822:SF1">
    <property type="entry name" value="GRPB FAMILY PROTEIN"/>
    <property type="match status" value="1"/>
</dbReference>
<dbReference type="Gene3D" id="3.30.460.10">
    <property type="entry name" value="Beta Polymerase, domain 2"/>
    <property type="match status" value="1"/>
</dbReference>
<protein>
    <recommendedName>
        <fullName evidence="3">Dephospho-CoA kinase</fullName>
    </recommendedName>
</protein>
<sequence>MERLKIAATGPDDAAAREVADRLADLAAGAPVAVASAPAPEPGAHHLVVGVGVPEGDATVDVRVPRSAEAVRELWRGRVAPFADNLARRRRAPRRQHVVLAAPDPSWPAQAARLMARLARVLGERARRIDHIGSTSVPAMAAKDIIDLQVVVDDLAAAVEAAALSHEAGFVHVTGPFYGIDRHGTHHDEQVAVDADPGRPVNVHFHPVSSPIWTEMLLLRDWLRADPAHRAEYEAVKRGLAARPDHDVNDYSLDKMPWISRALGRAEAWAPQG</sequence>
<dbReference type="RefSeq" id="WP_111176573.1">
    <property type="nucleotide sequence ID" value="NZ_POUD01000012.1"/>
</dbReference>
<comment type="caution">
    <text evidence="1">The sequence shown here is derived from an EMBL/GenBank/DDBJ whole genome shotgun (WGS) entry which is preliminary data.</text>
</comment>
<organism evidence="1 2">
    <name type="scientific">Nonomuraea aridisoli</name>
    <dbReference type="NCBI Taxonomy" id="2070368"/>
    <lineage>
        <taxon>Bacteria</taxon>
        <taxon>Bacillati</taxon>
        <taxon>Actinomycetota</taxon>
        <taxon>Actinomycetes</taxon>
        <taxon>Streptosporangiales</taxon>
        <taxon>Streptosporangiaceae</taxon>
        <taxon>Nonomuraea</taxon>
    </lineage>
</organism>
<name>A0A2W2EH99_9ACTN</name>
<dbReference type="Pfam" id="PF04229">
    <property type="entry name" value="GrpB"/>
    <property type="match status" value="1"/>
</dbReference>
<keyword evidence="2" id="KW-1185">Reference proteome</keyword>
<dbReference type="AlphaFoldDB" id="A0A2W2EH99"/>
<gene>
    <name evidence="1" type="ORF">C1J01_05200</name>
</gene>
<evidence type="ECO:0000313" key="2">
    <source>
        <dbReference type="Proteomes" id="UP000249304"/>
    </source>
</evidence>
<dbReference type="InterPro" id="IPR043519">
    <property type="entry name" value="NT_sf"/>
</dbReference>
<accession>A0A2W2EH99</accession>
<dbReference type="Proteomes" id="UP000249304">
    <property type="component" value="Unassembled WGS sequence"/>
</dbReference>
<reference evidence="1 2" key="1">
    <citation type="submission" date="2018-01" db="EMBL/GenBank/DDBJ databases">
        <title>Draft genome sequence of Nonomuraea sp. KC333.</title>
        <authorList>
            <person name="Sahin N."/>
            <person name="Saygin H."/>
            <person name="Ay H."/>
        </authorList>
    </citation>
    <scope>NUCLEOTIDE SEQUENCE [LARGE SCALE GENOMIC DNA]</scope>
    <source>
        <strain evidence="1 2">KC333</strain>
    </source>
</reference>
<evidence type="ECO:0000313" key="1">
    <source>
        <dbReference type="EMBL" id="PZG22001.1"/>
    </source>
</evidence>
<dbReference type="SUPFAM" id="SSF81301">
    <property type="entry name" value="Nucleotidyltransferase"/>
    <property type="match status" value="1"/>
</dbReference>
<dbReference type="OrthoDB" id="9799092at2"/>
<dbReference type="EMBL" id="POUD01000012">
    <property type="protein sequence ID" value="PZG22001.1"/>
    <property type="molecule type" value="Genomic_DNA"/>
</dbReference>
<dbReference type="PANTHER" id="PTHR34822">
    <property type="entry name" value="GRPB DOMAIN PROTEIN (AFU_ORTHOLOGUE AFUA_1G01530)"/>
    <property type="match status" value="1"/>
</dbReference>